<keyword evidence="3" id="KW-1185">Reference proteome</keyword>
<dbReference type="InterPro" id="IPR041588">
    <property type="entry name" value="Integrase_H2C2"/>
</dbReference>
<dbReference type="EMBL" id="LBMM01009106">
    <property type="protein sequence ID" value="KMQ88386.1"/>
    <property type="molecule type" value="Genomic_DNA"/>
</dbReference>
<dbReference type="GO" id="GO:0003676">
    <property type="term" value="F:nucleic acid binding"/>
    <property type="evidence" value="ECO:0007669"/>
    <property type="project" value="InterPro"/>
</dbReference>
<dbReference type="InterPro" id="IPR012337">
    <property type="entry name" value="RNaseH-like_sf"/>
</dbReference>
<dbReference type="Gene3D" id="3.30.420.10">
    <property type="entry name" value="Ribonuclease H-like superfamily/Ribonuclease H"/>
    <property type="match status" value="1"/>
</dbReference>
<dbReference type="GO" id="GO:0015074">
    <property type="term" value="P:DNA integration"/>
    <property type="evidence" value="ECO:0007669"/>
    <property type="project" value="InterPro"/>
</dbReference>
<protein>
    <recommendedName>
        <fullName evidence="1">Integrase catalytic domain-containing protein</fullName>
    </recommendedName>
</protein>
<organism evidence="2 3">
    <name type="scientific">Lasius niger</name>
    <name type="common">Black garden ant</name>
    <dbReference type="NCBI Taxonomy" id="67767"/>
    <lineage>
        <taxon>Eukaryota</taxon>
        <taxon>Metazoa</taxon>
        <taxon>Ecdysozoa</taxon>
        <taxon>Arthropoda</taxon>
        <taxon>Hexapoda</taxon>
        <taxon>Insecta</taxon>
        <taxon>Pterygota</taxon>
        <taxon>Neoptera</taxon>
        <taxon>Endopterygota</taxon>
        <taxon>Hymenoptera</taxon>
        <taxon>Apocrita</taxon>
        <taxon>Aculeata</taxon>
        <taxon>Formicoidea</taxon>
        <taxon>Formicidae</taxon>
        <taxon>Formicinae</taxon>
        <taxon>Lasius</taxon>
        <taxon>Lasius</taxon>
    </lineage>
</organism>
<dbReference type="PANTHER" id="PTHR47331">
    <property type="entry name" value="PHD-TYPE DOMAIN-CONTAINING PROTEIN"/>
    <property type="match status" value="1"/>
</dbReference>
<dbReference type="OrthoDB" id="5984724at2759"/>
<dbReference type="InterPro" id="IPR001584">
    <property type="entry name" value="Integrase_cat-core"/>
</dbReference>
<feature type="domain" description="Integrase catalytic" evidence="1">
    <location>
        <begin position="244"/>
        <end position="436"/>
    </location>
</feature>
<dbReference type="Pfam" id="PF17921">
    <property type="entry name" value="Integrase_H2C2"/>
    <property type="match status" value="1"/>
</dbReference>
<evidence type="ECO:0000259" key="1">
    <source>
        <dbReference type="PROSITE" id="PS50994"/>
    </source>
</evidence>
<dbReference type="PaxDb" id="67767-A0A0J7KDW4"/>
<dbReference type="Proteomes" id="UP000036403">
    <property type="component" value="Unassembled WGS sequence"/>
</dbReference>
<sequence length="507" mass="57782">MSPSQLATNTFWWKGPSWFSQSSEFWHNHSFGPSASDNLEERPSKVCSTTSINQHPPWDLINRYSNLTKLLRITALCMRAVKLFKRTQIQIQGPLTISEIDSARTYWIRIIQQAHFANEIKLLSKDSFVPKSNSLNHLTPFIDSDKLLRTRGRLQNSQLTQENKHLLILPRQSTFTQLVIADAHTKTCHGGTQLTLTYIRNSYWIVGGRLPVKGFILRCVTCTRYRQKRAQQLMRQLPSSRVTPTTRPFKHAGIDYAGPLSIKTWKRKNARQYKAYIAVFVCFSTSAVHLELVTNYSADAFIAAYKRFTARQDICVTLSCDCGTTLTGADAELKQLFSTAPQEQERLASLLSNDGTQWRFNPPSAPHFGGKWKAAVKSVKFHLKRIVGAHLLTFEEMTTLLTQIEAVLNSRPLCPLSDDPEDLAVLTPSHFFLGHASTVLSEAALELVNHSRLSRWQLLRQLLDSFWSRWSKKCLQRFHDTSKWSNSTSLEKGSMVLVIDERYPPAK</sequence>
<dbReference type="PANTHER" id="PTHR47331:SF2">
    <property type="match status" value="1"/>
</dbReference>
<proteinExistence type="predicted"/>
<evidence type="ECO:0000313" key="3">
    <source>
        <dbReference type="Proteomes" id="UP000036403"/>
    </source>
</evidence>
<dbReference type="PROSITE" id="PS50994">
    <property type="entry name" value="INTEGRASE"/>
    <property type="match status" value="1"/>
</dbReference>
<dbReference type="InterPro" id="IPR040676">
    <property type="entry name" value="DUF5641"/>
</dbReference>
<comment type="caution">
    <text evidence="2">The sequence shown here is derived from an EMBL/GenBank/DDBJ whole genome shotgun (WGS) entry which is preliminary data.</text>
</comment>
<evidence type="ECO:0000313" key="2">
    <source>
        <dbReference type="EMBL" id="KMQ88386.1"/>
    </source>
</evidence>
<dbReference type="AlphaFoldDB" id="A0A0J7KDW4"/>
<dbReference type="SUPFAM" id="SSF53098">
    <property type="entry name" value="Ribonuclease H-like"/>
    <property type="match status" value="1"/>
</dbReference>
<dbReference type="Gene3D" id="1.10.340.70">
    <property type="match status" value="1"/>
</dbReference>
<name>A0A0J7KDW4_LASNI</name>
<dbReference type="Pfam" id="PF18701">
    <property type="entry name" value="DUF5641"/>
    <property type="match status" value="1"/>
</dbReference>
<dbReference type="STRING" id="67767.A0A0J7KDW4"/>
<accession>A0A0J7KDW4</accession>
<gene>
    <name evidence="2" type="ORF">RF55_12139</name>
</gene>
<reference evidence="2 3" key="1">
    <citation type="submission" date="2015-04" db="EMBL/GenBank/DDBJ databases">
        <title>Lasius niger genome sequencing.</title>
        <authorList>
            <person name="Konorov E.A."/>
            <person name="Nikitin M.A."/>
            <person name="Kirill M.V."/>
            <person name="Chang P."/>
        </authorList>
    </citation>
    <scope>NUCLEOTIDE SEQUENCE [LARGE SCALE GENOMIC DNA]</scope>
    <source>
        <tissue evidence="2">Whole</tissue>
    </source>
</reference>
<dbReference type="InterPro" id="IPR036397">
    <property type="entry name" value="RNaseH_sf"/>
</dbReference>